<evidence type="ECO:0000256" key="7">
    <source>
        <dbReference type="PROSITE-ProRule" id="PRU00042"/>
    </source>
</evidence>
<keyword evidence="5 8" id="KW-0862">Zinc</keyword>
<feature type="compositionally biased region" description="Basic and acidic residues" evidence="9">
    <location>
        <begin position="142"/>
        <end position="151"/>
    </location>
</feature>
<dbReference type="PROSITE" id="PS00028">
    <property type="entry name" value="ZINC_FINGER_C2H2_1"/>
    <property type="match status" value="4"/>
</dbReference>
<evidence type="ECO:0000259" key="11">
    <source>
        <dbReference type="PROSITE" id="PS51915"/>
    </source>
</evidence>
<evidence type="ECO:0000256" key="3">
    <source>
        <dbReference type="ARBA" id="ARBA00022737"/>
    </source>
</evidence>
<evidence type="ECO:0000313" key="13">
    <source>
        <dbReference type="RefSeq" id="XP_052757178.1"/>
    </source>
</evidence>
<keyword evidence="3" id="KW-0677">Repeat</keyword>
<dbReference type="SUPFAM" id="SSF57667">
    <property type="entry name" value="beta-beta-alpha zinc fingers"/>
    <property type="match status" value="3"/>
</dbReference>
<feature type="domain" description="ZAD" evidence="11">
    <location>
        <begin position="11"/>
        <end position="90"/>
    </location>
</feature>
<feature type="binding site" evidence="8">
    <location>
        <position position="66"/>
    </location>
    <ligand>
        <name>Zn(2+)</name>
        <dbReference type="ChEBI" id="CHEBI:29105"/>
    </ligand>
</feature>
<dbReference type="RefSeq" id="XP_052757178.1">
    <property type="nucleotide sequence ID" value="XM_052901218.1"/>
</dbReference>
<keyword evidence="2 8" id="KW-0479">Metal-binding</keyword>
<dbReference type="PANTHER" id="PTHR24390">
    <property type="entry name" value="ZINC FINGER PROTEIN"/>
    <property type="match status" value="1"/>
</dbReference>
<evidence type="ECO:0000313" key="12">
    <source>
        <dbReference type="Proteomes" id="UP001652740"/>
    </source>
</evidence>
<evidence type="ECO:0000256" key="6">
    <source>
        <dbReference type="ARBA" id="ARBA00023242"/>
    </source>
</evidence>
<sequence length="435" mass="49754">MSNETWKLEKDLCRCCHSEGSFKNLSETSDEGQEVYSDMLQFALDINVLPVAGMLCCVTYTICEQCSDRLRDAVSFKRQVLQCEERFRDMYDKDGIKVLTTGDLKVKEEVPEEYPEVDGKPDLPTMDGDDSDDFPLNDLNSEEIKQEDPKKSKPKKAKQKKKLGRPKKTDAGNGEKKVSTVSPEDMSDFTIIEEGNKKKYSCNKCGSVLSTMDSIRVHILARHFNIMKHECPLCDAKFKHRGTKTQHLATKHGMEEIKVGGSKVMREAEKCICEICKKVFASKGVLTKHIPTHKLVNCPECSVVCTKLDMVTHRSEVHGAPIPTCGVCGYKNRKKGRVVIHQRKVHLKEKNLPCPHCDARFFDNKQLKRHLVRHNPVKIFECPHCMKKFARLNTLRQHERIHTGDKRKVCPICDERFVQKASLNYHMTKHHPQAC</sequence>
<dbReference type="InterPro" id="IPR036236">
    <property type="entry name" value="Znf_C2H2_sf"/>
</dbReference>
<evidence type="ECO:0000256" key="1">
    <source>
        <dbReference type="ARBA" id="ARBA00004123"/>
    </source>
</evidence>
<dbReference type="Gene3D" id="3.30.160.60">
    <property type="entry name" value="Classic Zinc Finger"/>
    <property type="match status" value="5"/>
</dbReference>
<evidence type="ECO:0000256" key="4">
    <source>
        <dbReference type="ARBA" id="ARBA00022771"/>
    </source>
</evidence>
<dbReference type="SMART" id="SM00868">
    <property type="entry name" value="zf-AD"/>
    <property type="match status" value="1"/>
</dbReference>
<gene>
    <name evidence="13" type="primary">LOC113510068</name>
</gene>
<keyword evidence="12" id="KW-1185">Reference proteome</keyword>
<keyword evidence="6" id="KW-0539">Nucleus</keyword>
<comment type="subcellular location">
    <subcellularLocation>
        <location evidence="1">Nucleus</location>
    </subcellularLocation>
</comment>
<evidence type="ECO:0000256" key="5">
    <source>
        <dbReference type="ARBA" id="ARBA00022833"/>
    </source>
</evidence>
<feature type="binding site" evidence="8">
    <location>
        <position position="13"/>
    </location>
    <ligand>
        <name>Zn(2+)</name>
        <dbReference type="ChEBI" id="CHEBI:29105"/>
    </ligand>
</feature>
<feature type="binding site" evidence="8">
    <location>
        <position position="63"/>
    </location>
    <ligand>
        <name>Zn(2+)</name>
        <dbReference type="ChEBI" id="CHEBI:29105"/>
    </ligand>
</feature>
<dbReference type="InterPro" id="IPR012934">
    <property type="entry name" value="Znf_AD"/>
</dbReference>
<dbReference type="SMART" id="SM00355">
    <property type="entry name" value="ZnF_C2H2"/>
    <property type="match status" value="8"/>
</dbReference>
<dbReference type="GeneID" id="113510068"/>
<feature type="domain" description="C2H2-type" evidence="10">
    <location>
        <begin position="380"/>
        <end position="407"/>
    </location>
</feature>
<feature type="binding site" evidence="8">
    <location>
        <position position="16"/>
    </location>
    <ligand>
        <name>Zn(2+)</name>
        <dbReference type="ChEBI" id="CHEBI:29105"/>
    </ligand>
</feature>
<feature type="domain" description="C2H2-type" evidence="10">
    <location>
        <begin position="271"/>
        <end position="293"/>
    </location>
</feature>
<organism evidence="12 13">
    <name type="scientific">Galleria mellonella</name>
    <name type="common">Greater wax moth</name>
    <dbReference type="NCBI Taxonomy" id="7137"/>
    <lineage>
        <taxon>Eukaryota</taxon>
        <taxon>Metazoa</taxon>
        <taxon>Ecdysozoa</taxon>
        <taxon>Arthropoda</taxon>
        <taxon>Hexapoda</taxon>
        <taxon>Insecta</taxon>
        <taxon>Pterygota</taxon>
        <taxon>Neoptera</taxon>
        <taxon>Endopterygota</taxon>
        <taxon>Lepidoptera</taxon>
        <taxon>Glossata</taxon>
        <taxon>Ditrysia</taxon>
        <taxon>Pyraloidea</taxon>
        <taxon>Pyralidae</taxon>
        <taxon>Galleriinae</taxon>
        <taxon>Galleria</taxon>
    </lineage>
</organism>
<feature type="compositionally biased region" description="Basic residues" evidence="9">
    <location>
        <begin position="152"/>
        <end position="166"/>
    </location>
</feature>
<feature type="region of interest" description="Disordered" evidence="9">
    <location>
        <begin position="107"/>
        <end position="182"/>
    </location>
</feature>
<evidence type="ECO:0000259" key="10">
    <source>
        <dbReference type="PROSITE" id="PS50157"/>
    </source>
</evidence>
<feature type="domain" description="C2H2-type" evidence="10">
    <location>
        <begin position="323"/>
        <end position="351"/>
    </location>
</feature>
<reference evidence="13" key="1">
    <citation type="submission" date="2025-08" db="UniProtKB">
        <authorList>
            <consortium name="RefSeq"/>
        </authorList>
    </citation>
    <scope>IDENTIFICATION</scope>
    <source>
        <tissue evidence="13">Whole larvae</tissue>
    </source>
</reference>
<name>A0ABM3N166_GALME</name>
<feature type="domain" description="C2H2-type" evidence="10">
    <location>
        <begin position="408"/>
        <end position="430"/>
    </location>
</feature>
<dbReference type="Pfam" id="PF13894">
    <property type="entry name" value="zf-C2H2_4"/>
    <property type="match status" value="2"/>
</dbReference>
<protein>
    <submittedName>
        <fullName evidence="13">Zinc finger protein 768-like isoform X1</fullName>
    </submittedName>
</protein>
<accession>A0ABM3N166</accession>
<keyword evidence="4 7" id="KW-0863">Zinc-finger</keyword>
<dbReference type="PROSITE" id="PS50157">
    <property type="entry name" value="ZINC_FINGER_C2H2_2"/>
    <property type="match status" value="5"/>
</dbReference>
<proteinExistence type="predicted"/>
<dbReference type="Pfam" id="PF00096">
    <property type="entry name" value="zf-C2H2"/>
    <property type="match status" value="2"/>
</dbReference>
<dbReference type="Proteomes" id="UP001652740">
    <property type="component" value="Unplaced"/>
</dbReference>
<evidence type="ECO:0000256" key="2">
    <source>
        <dbReference type="ARBA" id="ARBA00022723"/>
    </source>
</evidence>
<feature type="domain" description="C2H2-type" evidence="10">
    <location>
        <begin position="352"/>
        <end position="379"/>
    </location>
</feature>
<evidence type="ECO:0000256" key="9">
    <source>
        <dbReference type="SAM" id="MobiDB-lite"/>
    </source>
</evidence>
<feature type="compositionally biased region" description="Basic and acidic residues" evidence="9">
    <location>
        <begin position="167"/>
        <end position="178"/>
    </location>
</feature>
<dbReference type="InterPro" id="IPR013087">
    <property type="entry name" value="Znf_C2H2_type"/>
</dbReference>
<evidence type="ECO:0000256" key="8">
    <source>
        <dbReference type="PROSITE-ProRule" id="PRU01263"/>
    </source>
</evidence>
<dbReference type="PROSITE" id="PS51915">
    <property type="entry name" value="ZAD"/>
    <property type="match status" value="1"/>
</dbReference>